<evidence type="ECO:0000313" key="1">
    <source>
        <dbReference type="EMBL" id="GGH19056.1"/>
    </source>
</evidence>
<accession>A0A917MJP5</accession>
<comment type="caution">
    <text evidence="1">The sequence shown here is derived from an EMBL/GenBank/DDBJ whole genome shotgun (WGS) entry which is preliminary data.</text>
</comment>
<dbReference type="RefSeq" id="WP_210318654.1">
    <property type="nucleotide sequence ID" value="NZ_BMES01000002.1"/>
</dbReference>
<dbReference type="InterPro" id="IPR023696">
    <property type="entry name" value="Ureohydrolase_dom_sf"/>
</dbReference>
<sequence length="312" mass="34944">MRPQLFHRAAPPPTVTILDLDGSALEQAPVLARLHAGSATTLEMRDLGRALRLWAWKPDFEAFKARLPAPADAPEIFLLGSGDYHHLTAALLERRGEPLTVVHFDNHPDWAWTFPRRHCGSWVNAVLAMPHVVRVVTIGCCSGDLANLDKAGCNLRALRSGRLEIHPWYHSPTELSDPAKPIPGHVVEHGRLHWRNMVNEDWDLAIREIFEAIPTKSVWLTIDKDVLAPEHAATNWDQGALPLAFLERAISRLAIERRMAGVDICGDYSPAQHRHPMKWTESLLDQPRRPPASTAINAVVNARLLDLLEHVL</sequence>
<evidence type="ECO:0000313" key="2">
    <source>
        <dbReference type="Proteomes" id="UP000603912"/>
    </source>
</evidence>
<dbReference type="Gene3D" id="3.40.800.10">
    <property type="entry name" value="Ureohydrolase domain"/>
    <property type="match status" value="1"/>
</dbReference>
<gene>
    <name evidence="1" type="ORF">GCM10007036_21670</name>
</gene>
<keyword evidence="2" id="KW-1185">Reference proteome</keyword>
<dbReference type="SUPFAM" id="SSF52768">
    <property type="entry name" value="Arginase/deacetylase"/>
    <property type="match status" value="1"/>
</dbReference>
<protein>
    <submittedName>
        <fullName evidence="1">Arginase</fullName>
    </submittedName>
</protein>
<name>A0A917MJP5_9HYPH</name>
<reference evidence="1" key="1">
    <citation type="journal article" date="2014" name="Int. J. Syst. Evol. Microbiol.">
        <title>Complete genome sequence of Corynebacterium casei LMG S-19264T (=DSM 44701T), isolated from a smear-ripened cheese.</title>
        <authorList>
            <consortium name="US DOE Joint Genome Institute (JGI-PGF)"/>
            <person name="Walter F."/>
            <person name="Albersmeier A."/>
            <person name="Kalinowski J."/>
            <person name="Ruckert C."/>
        </authorList>
    </citation>
    <scope>NUCLEOTIDE SEQUENCE</scope>
    <source>
        <strain evidence="1">CGMCC 1.12214</strain>
    </source>
</reference>
<dbReference type="Proteomes" id="UP000603912">
    <property type="component" value="Unassembled WGS sequence"/>
</dbReference>
<dbReference type="EMBL" id="BMES01000002">
    <property type="protein sequence ID" value="GGH19056.1"/>
    <property type="molecule type" value="Genomic_DNA"/>
</dbReference>
<proteinExistence type="predicted"/>
<organism evidence="1 2">
    <name type="scientific">Alsobacter metallidurans</name>
    <dbReference type="NCBI Taxonomy" id="340221"/>
    <lineage>
        <taxon>Bacteria</taxon>
        <taxon>Pseudomonadati</taxon>
        <taxon>Pseudomonadota</taxon>
        <taxon>Alphaproteobacteria</taxon>
        <taxon>Hyphomicrobiales</taxon>
        <taxon>Alsobacteraceae</taxon>
        <taxon>Alsobacter</taxon>
    </lineage>
</organism>
<reference evidence="1" key="2">
    <citation type="submission" date="2020-09" db="EMBL/GenBank/DDBJ databases">
        <authorList>
            <person name="Sun Q."/>
            <person name="Zhou Y."/>
        </authorList>
    </citation>
    <scope>NUCLEOTIDE SEQUENCE</scope>
    <source>
        <strain evidence="1">CGMCC 1.12214</strain>
    </source>
</reference>
<dbReference type="AlphaFoldDB" id="A0A917MJP5"/>